<dbReference type="EMBL" id="JAHRIQ010100107">
    <property type="protein sequence ID" value="MEQ2253819.1"/>
    <property type="molecule type" value="Genomic_DNA"/>
</dbReference>
<protein>
    <submittedName>
        <fullName evidence="1">Uncharacterized protein</fullName>
    </submittedName>
</protein>
<comment type="caution">
    <text evidence="1">The sequence shown here is derived from an EMBL/GenBank/DDBJ whole genome shotgun (WGS) entry which is preliminary data.</text>
</comment>
<evidence type="ECO:0000313" key="2">
    <source>
        <dbReference type="Proteomes" id="UP001482620"/>
    </source>
</evidence>
<sequence>AGLDEQTAVTFGDIGKFENILKRKIVVFHRTTGSTALFKFETGFPDCSNPLFLLLFQGHYYGIKNLKGFIGADISVDTVTAAMKMQTHTIVKVIVRFVTHINVCKKLAIL</sequence>
<reference evidence="1 2" key="1">
    <citation type="submission" date="2021-06" db="EMBL/GenBank/DDBJ databases">
        <authorList>
            <person name="Palmer J.M."/>
        </authorList>
    </citation>
    <scope>NUCLEOTIDE SEQUENCE [LARGE SCALE GENOMIC DNA]</scope>
    <source>
        <strain evidence="2">if_2019</strain>
        <tissue evidence="1">Muscle</tissue>
    </source>
</reference>
<organism evidence="1 2">
    <name type="scientific">Ilyodon furcidens</name>
    <name type="common">goldbreast splitfin</name>
    <dbReference type="NCBI Taxonomy" id="33524"/>
    <lineage>
        <taxon>Eukaryota</taxon>
        <taxon>Metazoa</taxon>
        <taxon>Chordata</taxon>
        <taxon>Craniata</taxon>
        <taxon>Vertebrata</taxon>
        <taxon>Euteleostomi</taxon>
        <taxon>Actinopterygii</taxon>
        <taxon>Neopterygii</taxon>
        <taxon>Teleostei</taxon>
        <taxon>Neoteleostei</taxon>
        <taxon>Acanthomorphata</taxon>
        <taxon>Ovalentaria</taxon>
        <taxon>Atherinomorphae</taxon>
        <taxon>Cyprinodontiformes</taxon>
        <taxon>Goodeidae</taxon>
        <taxon>Ilyodon</taxon>
    </lineage>
</organism>
<gene>
    <name evidence="1" type="ORF">ILYODFUR_036455</name>
</gene>
<accession>A0ABV0V917</accession>
<feature type="non-terminal residue" evidence="1">
    <location>
        <position position="1"/>
    </location>
</feature>
<evidence type="ECO:0000313" key="1">
    <source>
        <dbReference type="EMBL" id="MEQ2253819.1"/>
    </source>
</evidence>
<keyword evidence="2" id="KW-1185">Reference proteome</keyword>
<proteinExistence type="predicted"/>
<name>A0ABV0V917_9TELE</name>
<dbReference type="Proteomes" id="UP001482620">
    <property type="component" value="Unassembled WGS sequence"/>
</dbReference>